<dbReference type="InterPro" id="IPR049512">
    <property type="entry name" value="DJR-like_dom"/>
</dbReference>
<organism evidence="3 4">
    <name type="scientific">Trachymyrmex septentrionalis</name>
    <dbReference type="NCBI Taxonomy" id="34720"/>
    <lineage>
        <taxon>Eukaryota</taxon>
        <taxon>Metazoa</taxon>
        <taxon>Ecdysozoa</taxon>
        <taxon>Arthropoda</taxon>
        <taxon>Hexapoda</taxon>
        <taxon>Insecta</taxon>
        <taxon>Pterygota</taxon>
        <taxon>Neoptera</taxon>
        <taxon>Endopterygota</taxon>
        <taxon>Hymenoptera</taxon>
        <taxon>Apocrita</taxon>
        <taxon>Aculeata</taxon>
        <taxon>Formicoidea</taxon>
        <taxon>Formicidae</taxon>
        <taxon>Myrmicinae</taxon>
        <taxon>Trachymyrmex</taxon>
    </lineage>
</organism>
<dbReference type="Pfam" id="PF21738">
    <property type="entry name" value="DJR-like_dom"/>
    <property type="match status" value="1"/>
</dbReference>
<feature type="transmembrane region" description="Helical" evidence="1">
    <location>
        <begin position="236"/>
        <end position="258"/>
    </location>
</feature>
<evidence type="ECO:0000256" key="1">
    <source>
        <dbReference type="SAM" id="Phobius"/>
    </source>
</evidence>
<dbReference type="PANTHER" id="PTHR36159:SF1">
    <property type="entry name" value="RETROVIRUS-RELATED POL POLYPROTEIN FROM TRANSPOSON 412-LIKE PROTEIN"/>
    <property type="match status" value="1"/>
</dbReference>
<dbReference type="STRING" id="34720.A0A151JZV4"/>
<accession>A0A151JZV4</accession>
<evidence type="ECO:0000313" key="3">
    <source>
        <dbReference type="EMBL" id="KYN42704.1"/>
    </source>
</evidence>
<evidence type="ECO:0000259" key="2">
    <source>
        <dbReference type="Pfam" id="PF21738"/>
    </source>
</evidence>
<dbReference type="EMBL" id="KQ981323">
    <property type="protein sequence ID" value="KYN42704.1"/>
    <property type="molecule type" value="Genomic_DNA"/>
</dbReference>
<gene>
    <name evidence="3" type="ORF">ALC56_02863</name>
</gene>
<keyword evidence="1" id="KW-1133">Transmembrane helix</keyword>
<keyword evidence="1" id="KW-0812">Transmembrane</keyword>
<evidence type="ECO:0000313" key="4">
    <source>
        <dbReference type="Proteomes" id="UP000078541"/>
    </source>
</evidence>
<feature type="non-terminal residue" evidence="3">
    <location>
        <position position="1"/>
    </location>
</feature>
<reference evidence="3 4" key="1">
    <citation type="submission" date="2016-03" db="EMBL/GenBank/DDBJ databases">
        <title>Trachymyrmex septentrionalis WGS genome.</title>
        <authorList>
            <person name="Nygaard S."/>
            <person name="Hu H."/>
            <person name="Boomsma J."/>
            <person name="Zhang G."/>
        </authorList>
    </citation>
    <scope>NUCLEOTIDE SEQUENCE [LARGE SCALE GENOMIC DNA]</scope>
    <source>
        <strain evidence="3">Tsep2-gDNA-1</strain>
        <tissue evidence="3">Whole body</tissue>
    </source>
</reference>
<proteinExistence type="predicted"/>
<protein>
    <recommendedName>
        <fullName evidence="2">Double jelly roll-like domain-containing protein</fullName>
    </recommendedName>
</protein>
<feature type="transmembrane region" description="Helical" evidence="1">
    <location>
        <begin position="152"/>
        <end position="171"/>
    </location>
</feature>
<keyword evidence="1" id="KW-0472">Membrane</keyword>
<dbReference type="PANTHER" id="PTHR36159">
    <property type="entry name" value="PROTEIN CBG23766"/>
    <property type="match status" value="1"/>
</dbReference>
<keyword evidence="4" id="KW-1185">Reference proteome</keyword>
<name>A0A151JZV4_9HYME</name>
<sequence>NVDYIEPRRFLEDVCNVVLERVRDAVERHGAKVNTAFDGEFSKDKRANKSIITKNSEIYRCTDMREWYDRHVVEPTLASIEEFQERDRGHCRKQQKLRRSSLFTLTNLLRAGCRIKVPAMISVRTTNNACFAWSVVAALYSAEKYMERESSFLHYMTVLNLINIVFPRSMYTALKMNRSFAPDDTRVRDRCNLIGRYESKLIKSINKVKLHNITSFGYRIEPSSDINLSKKKKKKIAVFIYLPILLGLWKDTLMSFLLKRLNFFRVKRNKWYRKLRSRFVRTDIVSQIFLERNRGTNVIYVSVIKHNIQIQRHQGHRKPTFSGRFLNFNSNHMLMDVLANKKVPGLMKDENNDVLITEFIGLRAKMYAVRLYDTKGTKKAKRVKNNVVARTITFDDYTRCLNEEIEMTRRQSCINFLYIEEKLTKNKVVQSTNVALGNNCVAFIFDEIRYELNSVEIDRNKNIGITSTLNNYTTVSSDNVILRNVSWNAQITAAGHFNFCVPLYVLLGFCEDYKRVVKLINVILYLNSECYPYDDLNLDIEKFKSENGFNSGQSGFQLKIHSGGSLSDEIIKLQSLIHNQLSSPRYHNLFKYSWFKSDYCKKSLCLKYFFIEYHYYNEYNE</sequence>
<feature type="domain" description="Double jelly roll-like" evidence="2">
    <location>
        <begin position="434"/>
        <end position="517"/>
    </location>
</feature>
<dbReference type="AlphaFoldDB" id="A0A151JZV4"/>
<dbReference type="Proteomes" id="UP000078541">
    <property type="component" value="Unassembled WGS sequence"/>
</dbReference>